<evidence type="ECO:0000256" key="1">
    <source>
        <dbReference type="SAM" id="Phobius"/>
    </source>
</evidence>
<feature type="transmembrane region" description="Helical" evidence="1">
    <location>
        <begin position="45"/>
        <end position="66"/>
    </location>
</feature>
<keyword evidence="1" id="KW-1133">Transmembrane helix</keyword>
<dbReference type="AlphaFoldDB" id="A0A3N1HDC2"/>
<protein>
    <recommendedName>
        <fullName evidence="4">PH (Pleckstrin Homology) domain-containing protein</fullName>
    </recommendedName>
</protein>
<gene>
    <name evidence="2" type="ORF">EDD40_5915</name>
</gene>
<reference evidence="2 3" key="1">
    <citation type="submission" date="2018-11" db="EMBL/GenBank/DDBJ databases">
        <title>Sequencing the genomes of 1000 actinobacteria strains.</title>
        <authorList>
            <person name="Klenk H.-P."/>
        </authorList>
    </citation>
    <scope>NUCLEOTIDE SEQUENCE [LARGE SCALE GENOMIC DNA]</scope>
    <source>
        <strain evidence="2 3">DSM 44231</strain>
    </source>
</reference>
<accession>A0A3N1HDC2</accession>
<keyword evidence="3" id="KW-1185">Reference proteome</keyword>
<feature type="transmembrane region" description="Helical" evidence="1">
    <location>
        <begin position="17"/>
        <end position="39"/>
    </location>
</feature>
<sequence length="194" mass="20610">MTTPVVVDIGTRDTRRVIIGGLVAGALGVPALVGAVSAYGDGEGVGGTIALVIGLAFTGIALAAVLSWKKISRPRLLVFEAPGVRWDDPRGAPWAVAWHELGAVRISRTRERVVDPADAVLRKTMVRLDLLPADHQDFRARHADMAHLAREDGAYRLPLGDAAALVPVVERAVLGFAPHLYRGVQDEGFTVGLS</sequence>
<dbReference type="OrthoDB" id="3517652at2"/>
<keyword evidence="1" id="KW-0472">Membrane</keyword>
<evidence type="ECO:0000313" key="3">
    <source>
        <dbReference type="Proteomes" id="UP000268727"/>
    </source>
</evidence>
<evidence type="ECO:0008006" key="4">
    <source>
        <dbReference type="Google" id="ProtNLM"/>
    </source>
</evidence>
<keyword evidence="1" id="KW-0812">Transmembrane</keyword>
<name>A0A3N1HDC2_9PSEU</name>
<dbReference type="Proteomes" id="UP000268727">
    <property type="component" value="Unassembled WGS sequence"/>
</dbReference>
<comment type="caution">
    <text evidence="2">The sequence shown here is derived from an EMBL/GenBank/DDBJ whole genome shotgun (WGS) entry which is preliminary data.</text>
</comment>
<proteinExistence type="predicted"/>
<evidence type="ECO:0000313" key="2">
    <source>
        <dbReference type="EMBL" id="ROP40503.1"/>
    </source>
</evidence>
<dbReference type="EMBL" id="RJKM01000001">
    <property type="protein sequence ID" value="ROP40503.1"/>
    <property type="molecule type" value="Genomic_DNA"/>
</dbReference>
<dbReference type="RefSeq" id="WP_123745791.1">
    <property type="nucleotide sequence ID" value="NZ_RJKM01000001.1"/>
</dbReference>
<organism evidence="2 3">
    <name type="scientific">Saccharothrix texasensis</name>
    <dbReference type="NCBI Taxonomy" id="103734"/>
    <lineage>
        <taxon>Bacteria</taxon>
        <taxon>Bacillati</taxon>
        <taxon>Actinomycetota</taxon>
        <taxon>Actinomycetes</taxon>
        <taxon>Pseudonocardiales</taxon>
        <taxon>Pseudonocardiaceae</taxon>
        <taxon>Saccharothrix</taxon>
    </lineage>
</organism>